<proteinExistence type="predicted"/>
<protein>
    <submittedName>
        <fullName evidence="1">Uncharacterized protein</fullName>
    </submittedName>
</protein>
<dbReference type="EMBL" id="CM037614">
    <property type="protein sequence ID" value="KAH8017851.1"/>
    <property type="molecule type" value="Genomic_DNA"/>
</dbReference>
<keyword evidence="2" id="KW-1185">Reference proteome</keyword>
<evidence type="ECO:0000313" key="2">
    <source>
        <dbReference type="Proteomes" id="UP000827872"/>
    </source>
</evidence>
<name>A0ACB8GDU7_9SAUR</name>
<comment type="caution">
    <text evidence="1">The sequence shown here is derived from an EMBL/GenBank/DDBJ whole genome shotgun (WGS) entry which is preliminary data.</text>
</comment>
<sequence>MDFSKLNSKWWKRCCSEAKTQEEKGGERETPGMIETMTKNRAPPEIIETTENLVMGGIEGKPERLEIAGT</sequence>
<gene>
    <name evidence="1" type="ORF">K3G42_032862</name>
</gene>
<dbReference type="Proteomes" id="UP000827872">
    <property type="component" value="Linkage Group LG01"/>
</dbReference>
<organism evidence="1 2">
    <name type="scientific">Sphaerodactylus townsendi</name>
    <dbReference type="NCBI Taxonomy" id="933632"/>
    <lineage>
        <taxon>Eukaryota</taxon>
        <taxon>Metazoa</taxon>
        <taxon>Chordata</taxon>
        <taxon>Craniata</taxon>
        <taxon>Vertebrata</taxon>
        <taxon>Euteleostomi</taxon>
        <taxon>Lepidosauria</taxon>
        <taxon>Squamata</taxon>
        <taxon>Bifurcata</taxon>
        <taxon>Gekkota</taxon>
        <taxon>Sphaerodactylidae</taxon>
        <taxon>Sphaerodactylus</taxon>
    </lineage>
</organism>
<accession>A0ACB8GDU7</accession>
<reference evidence="1" key="1">
    <citation type="submission" date="2021-08" db="EMBL/GenBank/DDBJ databases">
        <title>The first chromosome-level gecko genome reveals the dynamic sex chromosomes of Neotropical dwarf geckos (Sphaerodactylidae: Sphaerodactylus).</title>
        <authorList>
            <person name="Pinto B.J."/>
            <person name="Keating S.E."/>
            <person name="Gamble T."/>
        </authorList>
    </citation>
    <scope>NUCLEOTIDE SEQUENCE</scope>
    <source>
        <strain evidence="1">TG3544</strain>
    </source>
</reference>
<evidence type="ECO:0000313" key="1">
    <source>
        <dbReference type="EMBL" id="KAH8017851.1"/>
    </source>
</evidence>